<evidence type="ECO:0000313" key="2">
    <source>
        <dbReference type="Proteomes" id="UP000067444"/>
    </source>
</evidence>
<keyword evidence="2" id="KW-1185">Reference proteome</keyword>
<dbReference type="AlphaFoldDB" id="A0A0K0Y557"/>
<organism evidence="1 2">
    <name type="scientific">Octadecabacter temperatus</name>
    <dbReference type="NCBI Taxonomy" id="1458307"/>
    <lineage>
        <taxon>Bacteria</taxon>
        <taxon>Pseudomonadati</taxon>
        <taxon>Pseudomonadota</taxon>
        <taxon>Alphaproteobacteria</taxon>
        <taxon>Rhodobacterales</taxon>
        <taxon>Roseobacteraceae</taxon>
        <taxon>Octadecabacter</taxon>
    </lineage>
</organism>
<dbReference type="EMBL" id="CP012160">
    <property type="protein sequence ID" value="AKS46123.1"/>
    <property type="molecule type" value="Genomic_DNA"/>
</dbReference>
<protein>
    <submittedName>
        <fullName evidence="1">Uncharacterized protein</fullName>
    </submittedName>
</protein>
<sequence length="58" mass="6314">MNGVANRHLISLHNFTCQCIHEYSVNIGTLMTNPIAAAQVGKTKYETAPNLAIQGDDK</sequence>
<evidence type="ECO:0000313" key="1">
    <source>
        <dbReference type="EMBL" id="AKS46123.1"/>
    </source>
</evidence>
<dbReference type="RefSeq" id="WP_158454107.1">
    <property type="nucleotide sequence ID" value="NZ_CP012160.1"/>
</dbReference>
<dbReference type="Proteomes" id="UP000067444">
    <property type="component" value="Chromosome"/>
</dbReference>
<name>A0A0K0Y557_9RHOB</name>
<dbReference type="KEGG" id="otm:OSB_15730"/>
<dbReference type="STRING" id="1458307.OSB_15730"/>
<gene>
    <name evidence="1" type="ORF">OSB_15730</name>
</gene>
<proteinExistence type="predicted"/>
<reference evidence="1 2" key="1">
    <citation type="journal article" date="2015" name="Genome Announc.">
        <title>Closed Genome Sequence of Octadecabacter temperatus SB1, the First Mesophilic Species of the Genus Octadecabacter.</title>
        <authorList>
            <person name="Voget S."/>
            <person name="Billerbeck S."/>
            <person name="Simon M."/>
            <person name="Daniel R."/>
        </authorList>
    </citation>
    <scope>NUCLEOTIDE SEQUENCE [LARGE SCALE GENOMIC DNA]</scope>
    <source>
        <strain evidence="1 2">SB1</strain>
    </source>
</reference>
<accession>A0A0K0Y557</accession>